<name>A0A5N5I173_9ROSA</name>
<gene>
    <name evidence="3" type="ORF">D8674_034189</name>
</gene>
<feature type="domain" description="SWIRM" evidence="2">
    <location>
        <begin position="1"/>
        <end position="38"/>
    </location>
</feature>
<comment type="caution">
    <text evidence="3">The sequence shown here is derived from an EMBL/GenBank/DDBJ whole genome shotgun (WGS) entry which is preliminary data.</text>
</comment>
<sequence>MEARKYIVGNIGSVQRVFNFLKAWGLINYIHSAKATGASSNGGDESPAYGAKESPKKMTCNSCKSVCSIASTMEI</sequence>
<reference evidence="3 4" key="3">
    <citation type="submission" date="2019-11" db="EMBL/GenBank/DDBJ databases">
        <title>A de novo genome assembly of a pear dwarfing rootstock.</title>
        <authorList>
            <person name="Wang F."/>
            <person name="Wang J."/>
            <person name="Li S."/>
            <person name="Zhang Y."/>
            <person name="Fang M."/>
            <person name="Ma L."/>
            <person name="Zhao Y."/>
            <person name="Jiang S."/>
        </authorList>
    </citation>
    <scope>NUCLEOTIDE SEQUENCE [LARGE SCALE GENOMIC DNA]</scope>
    <source>
        <strain evidence="3">S2</strain>
        <tissue evidence="3">Leaf</tissue>
    </source>
</reference>
<feature type="region of interest" description="Disordered" evidence="1">
    <location>
        <begin position="35"/>
        <end position="57"/>
    </location>
</feature>
<proteinExistence type="predicted"/>
<dbReference type="Proteomes" id="UP000327157">
    <property type="component" value="Chromosome 8"/>
</dbReference>
<reference evidence="4" key="2">
    <citation type="submission" date="2019-10" db="EMBL/GenBank/DDBJ databases">
        <title>A de novo genome assembly of a pear dwarfing rootstock.</title>
        <authorList>
            <person name="Wang F."/>
            <person name="Wang J."/>
            <person name="Li S."/>
            <person name="Zhang Y."/>
            <person name="Fang M."/>
            <person name="Ma L."/>
            <person name="Zhao Y."/>
            <person name="Jiang S."/>
        </authorList>
    </citation>
    <scope>NUCLEOTIDE SEQUENCE [LARGE SCALE GENOMIC DNA]</scope>
</reference>
<dbReference type="InterPro" id="IPR036388">
    <property type="entry name" value="WH-like_DNA-bd_sf"/>
</dbReference>
<accession>A0A5N5I173</accession>
<keyword evidence="4" id="KW-1185">Reference proteome</keyword>
<organism evidence="3 4">
    <name type="scientific">Pyrus ussuriensis x Pyrus communis</name>
    <dbReference type="NCBI Taxonomy" id="2448454"/>
    <lineage>
        <taxon>Eukaryota</taxon>
        <taxon>Viridiplantae</taxon>
        <taxon>Streptophyta</taxon>
        <taxon>Embryophyta</taxon>
        <taxon>Tracheophyta</taxon>
        <taxon>Spermatophyta</taxon>
        <taxon>Magnoliopsida</taxon>
        <taxon>eudicotyledons</taxon>
        <taxon>Gunneridae</taxon>
        <taxon>Pentapetalae</taxon>
        <taxon>rosids</taxon>
        <taxon>fabids</taxon>
        <taxon>Rosales</taxon>
        <taxon>Rosaceae</taxon>
        <taxon>Amygdaloideae</taxon>
        <taxon>Maleae</taxon>
        <taxon>Pyrus</taxon>
    </lineage>
</organism>
<evidence type="ECO:0000256" key="1">
    <source>
        <dbReference type="SAM" id="MobiDB-lite"/>
    </source>
</evidence>
<dbReference type="OrthoDB" id="118550at2759"/>
<evidence type="ECO:0000313" key="3">
    <source>
        <dbReference type="EMBL" id="KAB2629394.1"/>
    </source>
</evidence>
<evidence type="ECO:0000259" key="2">
    <source>
        <dbReference type="PROSITE" id="PS50934"/>
    </source>
</evidence>
<evidence type="ECO:0000313" key="4">
    <source>
        <dbReference type="Proteomes" id="UP000327157"/>
    </source>
</evidence>
<dbReference type="EMBL" id="SMOL01000148">
    <property type="protein sequence ID" value="KAB2629394.1"/>
    <property type="molecule type" value="Genomic_DNA"/>
</dbReference>
<dbReference type="Gene3D" id="1.10.10.10">
    <property type="entry name" value="Winged helix-like DNA-binding domain superfamily/Winged helix DNA-binding domain"/>
    <property type="match status" value="1"/>
</dbReference>
<dbReference type="InterPro" id="IPR007526">
    <property type="entry name" value="SWIRM"/>
</dbReference>
<reference evidence="3 4" key="1">
    <citation type="submission" date="2019-09" db="EMBL/GenBank/DDBJ databases">
        <authorList>
            <person name="Ou C."/>
        </authorList>
    </citation>
    <scope>NUCLEOTIDE SEQUENCE [LARGE SCALE GENOMIC DNA]</scope>
    <source>
        <strain evidence="3">S2</strain>
        <tissue evidence="3">Leaf</tissue>
    </source>
</reference>
<dbReference type="PROSITE" id="PS50934">
    <property type="entry name" value="SWIRM"/>
    <property type="match status" value="1"/>
</dbReference>
<dbReference type="AlphaFoldDB" id="A0A5N5I173"/>
<protein>
    <submittedName>
        <fullName evidence="3">SWI/SNF complex subunit SWI3B</fullName>
    </submittedName>
</protein>